<feature type="coiled-coil region" evidence="1">
    <location>
        <begin position="219"/>
        <end position="274"/>
    </location>
</feature>
<feature type="region of interest" description="Disordered" evidence="2">
    <location>
        <begin position="436"/>
        <end position="469"/>
    </location>
</feature>
<reference evidence="4" key="1">
    <citation type="journal article" date="2012" name="Nat. Biotechnol.">
        <title>Reference genome sequence of the model plant Setaria.</title>
        <authorList>
            <person name="Bennetzen J.L."/>
            <person name="Schmutz J."/>
            <person name="Wang H."/>
            <person name="Percifield R."/>
            <person name="Hawkins J."/>
            <person name="Pontaroli A.C."/>
            <person name="Estep M."/>
            <person name="Feng L."/>
            <person name="Vaughn J.N."/>
            <person name="Grimwood J."/>
            <person name="Jenkins J."/>
            <person name="Barry K."/>
            <person name="Lindquist E."/>
            <person name="Hellsten U."/>
            <person name="Deshpande S."/>
            <person name="Wang X."/>
            <person name="Wu X."/>
            <person name="Mitros T."/>
            <person name="Triplett J."/>
            <person name="Yang X."/>
            <person name="Ye C.Y."/>
            <person name="Mauro-Herrera M."/>
            <person name="Wang L."/>
            <person name="Li P."/>
            <person name="Sharma M."/>
            <person name="Sharma R."/>
            <person name="Ronald P.C."/>
            <person name="Panaud O."/>
            <person name="Kellogg E.A."/>
            <person name="Brutnell T.P."/>
            <person name="Doust A.N."/>
            <person name="Tuskan G.A."/>
            <person name="Rokhsar D."/>
            <person name="Devos K.M."/>
        </authorList>
    </citation>
    <scope>NUCLEOTIDE SEQUENCE [LARGE SCALE GENOMIC DNA]</scope>
    <source>
        <strain evidence="4">cv. Yugu1</strain>
    </source>
</reference>
<organism evidence="3 4">
    <name type="scientific">Setaria italica</name>
    <name type="common">Foxtail millet</name>
    <name type="synonym">Panicum italicum</name>
    <dbReference type="NCBI Taxonomy" id="4555"/>
    <lineage>
        <taxon>Eukaryota</taxon>
        <taxon>Viridiplantae</taxon>
        <taxon>Streptophyta</taxon>
        <taxon>Embryophyta</taxon>
        <taxon>Tracheophyta</taxon>
        <taxon>Spermatophyta</taxon>
        <taxon>Magnoliopsida</taxon>
        <taxon>Liliopsida</taxon>
        <taxon>Poales</taxon>
        <taxon>Poaceae</taxon>
        <taxon>PACMAD clade</taxon>
        <taxon>Panicoideae</taxon>
        <taxon>Panicodae</taxon>
        <taxon>Paniceae</taxon>
        <taxon>Cenchrinae</taxon>
        <taxon>Setaria</taxon>
    </lineage>
</organism>
<proteinExistence type="predicted"/>
<feature type="region of interest" description="Disordered" evidence="2">
    <location>
        <begin position="396"/>
        <end position="415"/>
    </location>
</feature>
<dbReference type="Proteomes" id="UP000004995">
    <property type="component" value="Unassembled WGS sequence"/>
</dbReference>
<sequence length="585" mass="64820">MLVVARRSHRLYRLVSESRTAMLTEAAAELTAVTERASTAATKIRKRCVVSPSGASPDRQGRALRLKRGVRLIGHRRGGSGTGTGTGGASPRASSGRKRRMSESSWNRHCRHGHADVETRSAASARKLFSKISRRKSKVLKDDGEQRSWHNGHAHGQWFSDVMSHGGTMEGRTPARPGDRAAEMRDLHNSLTASTELVRVLANVLGPAGALSPTAASVLAALRSELDAARARARRLARHHGRHGGGDDEEHHLRRQLEEEARAWKARHREKAAAAARLVASELDGERRSRRRAERGSLRAATRELERERAARERLQKVCDELARGGTAVEEEDELRREAEAAALEELEREREMLQLADELREERVRMKLAEARIQFEEKNAAVDRLRQELEAFLGTNSTNDRQESPVHDEHRHAVDDHRSLQLVLASEFGVDGIDRVITDKTGQEEDGNDGEADDDGSEGSDIELNMDGNSWSYMTTASRATTAKNAAASVHGSLSDRGTECGAFDRGSHGVRDALELKEWDDGCSDDDTRDLDEDAERYEAIKNLREQMLAGNGFVFLSQGEPDADRDRHRQGLVSQIEDGGLW</sequence>
<dbReference type="AlphaFoldDB" id="K3YR41"/>
<accession>K3YR41</accession>
<keyword evidence="1" id="KW-0175">Coiled coil</keyword>
<name>K3YR41_SETIT</name>
<dbReference type="eggNOG" id="ENOG502QXJW">
    <property type="taxonomic scope" value="Eukaryota"/>
</dbReference>
<evidence type="ECO:0000313" key="3">
    <source>
        <dbReference type="EnsemblPlants" id="KQL29742"/>
    </source>
</evidence>
<evidence type="ECO:0000256" key="1">
    <source>
        <dbReference type="SAM" id="Coils"/>
    </source>
</evidence>
<dbReference type="PANTHER" id="PTHR31071">
    <property type="entry name" value="GB|AAF24581.1"/>
    <property type="match status" value="1"/>
</dbReference>
<dbReference type="InParanoid" id="K3YR41"/>
<dbReference type="InterPro" id="IPR043424">
    <property type="entry name" value="BLT-like"/>
</dbReference>
<evidence type="ECO:0000313" key="4">
    <source>
        <dbReference type="Proteomes" id="UP000004995"/>
    </source>
</evidence>
<feature type="compositionally biased region" description="Gly residues" evidence="2">
    <location>
        <begin position="79"/>
        <end position="88"/>
    </location>
</feature>
<reference evidence="3" key="2">
    <citation type="submission" date="2018-08" db="UniProtKB">
        <authorList>
            <consortium name="EnsemblPlants"/>
        </authorList>
    </citation>
    <scope>IDENTIFICATION</scope>
    <source>
        <strain evidence="3">Yugu1</strain>
    </source>
</reference>
<dbReference type="HOGENOM" id="CLU_021239_2_0_1"/>
<feature type="region of interest" description="Disordered" evidence="2">
    <location>
        <begin position="74"/>
        <end position="122"/>
    </location>
</feature>
<dbReference type="EMBL" id="AGNK02000335">
    <property type="status" value="NOT_ANNOTATED_CDS"/>
    <property type="molecule type" value="Genomic_DNA"/>
</dbReference>
<dbReference type="Gramene" id="KQL29742">
    <property type="protein sequence ID" value="KQL29742"/>
    <property type="gene ID" value="SETIT_016735mg"/>
</dbReference>
<dbReference type="EnsemblPlants" id="KQL29742">
    <property type="protein sequence ID" value="KQL29742"/>
    <property type="gene ID" value="SETIT_016735mg"/>
</dbReference>
<feature type="compositionally biased region" description="Basic and acidic residues" evidence="2">
    <location>
        <begin position="401"/>
        <end position="415"/>
    </location>
</feature>
<protein>
    <submittedName>
        <fullName evidence="3">Uncharacterized protein</fullName>
    </submittedName>
</protein>
<dbReference type="OMA" id="VSQEWGQ"/>
<dbReference type="PANTHER" id="PTHR31071:SF63">
    <property type="entry name" value="OS02G0506100 PROTEIN"/>
    <property type="match status" value="1"/>
</dbReference>
<dbReference type="STRING" id="4555.K3YR41"/>
<evidence type="ECO:0000256" key="2">
    <source>
        <dbReference type="SAM" id="MobiDB-lite"/>
    </source>
</evidence>
<feature type="compositionally biased region" description="Acidic residues" evidence="2">
    <location>
        <begin position="445"/>
        <end position="462"/>
    </location>
</feature>
<feature type="coiled-coil region" evidence="1">
    <location>
        <begin position="298"/>
        <end position="389"/>
    </location>
</feature>
<keyword evidence="4" id="KW-1185">Reference proteome</keyword>